<dbReference type="KEGG" id="lve:103079649"/>
<feature type="compositionally biased region" description="Low complexity" evidence="1">
    <location>
        <begin position="15"/>
        <end position="30"/>
    </location>
</feature>
<organism evidence="2 3">
    <name type="scientific">Lipotes vexillifer</name>
    <name type="common">Yangtze river dolphin</name>
    <dbReference type="NCBI Taxonomy" id="118797"/>
    <lineage>
        <taxon>Eukaryota</taxon>
        <taxon>Metazoa</taxon>
        <taxon>Chordata</taxon>
        <taxon>Craniata</taxon>
        <taxon>Vertebrata</taxon>
        <taxon>Euteleostomi</taxon>
        <taxon>Mammalia</taxon>
        <taxon>Eutheria</taxon>
        <taxon>Laurasiatheria</taxon>
        <taxon>Artiodactyla</taxon>
        <taxon>Whippomorpha</taxon>
        <taxon>Cetacea</taxon>
        <taxon>Odontoceti</taxon>
        <taxon>Lipotidae</taxon>
        <taxon>Lipotes</taxon>
    </lineage>
</organism>
<evidence type="ECO:0000256" key="1">
    <source>
        <dbReference type="SAM" id="MobiDB-lite"/>
    </source>
</evidence>
<dbReference type="GeneID" id="103079649"/>
<gene>
    <name evidence="3" type="primary">LOC103079649</name>
</gene>
<dbReference type="AlphaFoldDB" id="A0A340Y9P2"/>
<dbReference type="InParanoid" id="A0A340Y9P2"/>
<feature type="region of interest" description="Disordered" evidence="1">
    <location>
        <begin position="91"/>
        <end position="183"/>
    </location>
</feature>
<feature type="region of interest" description="Disordered" evidence="1">
    <location>
        <begin position="1"/>
        <end position="32"/>
    </location>
</feature>
<accession>A0A340Y9P2</accession>
<sequence>MGTPPTSVRGPGLNPSPAATPASPPASSLPMGPELYFLDHQEAVLSRFPSVLLLVLASAGHSLVSTDFQSISPAPGLDRGSMSTLLLPLSSPSLRDLRDPGAGGCRPVTTPPRGLPEPTSLPSCPSAQTHVNCQGGSEPAAPKGRRPYPSEPPGRTDLPSPSLQTHGGLAEGTRPPPSALRRPLVPRSRGALESSALRHCASTAAALPPRALSHMKVDHYLPRGCSGGLDESASEAPSTAPAEVGRQVAAPPPQESSSENTWRSGERAAAGAGAREPKARRLDRARAAEAGDRPGRRARFVPARAAGGRSERPGTRLGMARAAVLRAPAPSRA</sequence>
<feature type="compositionally biased region" description="Basic and acidic residues" evidence="1">
    <location>
        <begin position="275"/>
        <end position="295"/>
    </location>
</feature>
<feature type="region of interest" description="Disordered" evidence="1">
    <location>
        <begin position="226"/>
        <end position="333"/>
    </location>
</feature>
<evidence type="ECO:0000313" key="2">
    <source>
        <dbReference type="Proteomes" id="UP000265300"/>
    </source>
</evidence>
<dbReference type="Proteomes" id="UP000265300">
    <property type="component" value="Unplaced"/>
</dbReference>
<evidence type="ECO:0000313" key="3">
    <source>
        <dbReference type="RefSeq" id="XP_007468539.1"/>
    </source>
</evidence>
<keyword evidence="2" id="KW-1185">Reference proteome</keyword>
<protein>
    <submittedName>
        <fullName evidence="3">Mucin-7-like</fullName>
    </submittedName>
</protein>
<reference evidence="3" key="1">
    <citation type="submission" date="2025-08" db="UniProtKB">
        <authorList>
            <consortium name="RefSeq"/>
        </authorList>
    </citation>
    <scope>IDENTIFICATION</scope>
</reference>
<name>A0A340Y9P2_LIPVE</name>
<feature type="compositionally biased region" description="Polar residues" evidence="1">
    <location>
        <begin position="120"/>
        <end position="135"/>
    </location>
</feature>
<dbReference type="RefSeq" id="XP_007468539.1">
    <property type="nucleotide sequence ID" value="XM_007468477.1"/>
</dbReference>
<feature type="compositionally biased region" description="Low complexity" evidence="1">
    <location>
        <begin position="234"/>
        <end position="243"/>
    </location>
</feature>
<proteinExistence type="predicted"/>